<dbReference type="AlphaFoldDB" id="A0A198UFL1"/>
<reference evidence="1 2" key="1">
    <citation type="journal article" date="2016" name="Genome Biol. Evol.">
        <title>Comparative Genomic Analyses of the Moraxella catarrhalis Serosensitive and Seroresistant Lineages Demonstrate Their Independent Evolution.</title>
        <authorList>
            <person name="Earl J.P."/>
            <person name="de Vries S.P."/>
            <person name="Ahmed A."/>
            <person name="Powell E."/>
            <person name="Schultz M.P."/>
            <person name="Hermans P.W."/>
            <person name="Hill D.J."/>
            <person name="Zhou Z."/>
            <person name="Constantinidou C.I."/>
            <person name="Hu F.Z."/>
            <person name="Bootsma H.J."/>
            <person name="Ehrlich G.D."/>
        </authorList>
    </citation>
    <scope>NUCLEOTIDE SEQUENCE [LARGE SCALE GENOMIC DNA]</scope>
    <source>
        <strain evidence="1 2">Z7542</strain>
    </source>
</reference>
<dbReference type="EMBL" id="LXHC01000024">
    <property type="protein sequence ID" value="OAU95218.1"/>
    <property type="molecule type" value="Genomic_DNA"/>
</dbReference>
<comment type="caution">
    <text evidence="1">The sequence shown here is derived from an EMBL/GenBank/DDBJ whole genome shotgun (WGS) entry which is preliminary data.</text>
</comment>
<protein>
    <submittedName>
        <fullName evidence="1">Uncharacterized protein</fullName>
    </submittedName>
</protein>
<dbReference type="Proteomes" id="UP000078228">
    <property type="component" value="Unassembled WGS sequence"/>
</dbReference>
<proteinExistence type="predicted"/>
<dbReference type="PATRIC" id="fig|480.237.peg.1555"/>
<organism evidence="1 2">
    <name type="scientific">Moraxella catarrhalis</name>
    <name type="common">Branhamella catarrhalis</name>
    <dbReference type="NCBI Taxonomy" id="480"/>
    <lineage>
        <taxon>Bacteria</taxon>
        <taxon>Pseudomonadati</taxon>
        <taxon>Pseudomonadota</taxon>
        <taxon>Gammaproteobacteria</taxon>
        <taxon>Moraxellales</taxon>
        <taxon>Moraxellaceae</taxon>
        <taxon>Moraxella</taxon>
    </lineage>
</organism>
<evidence type="ECO:0000313" key="1">
    <source>
        <dbReference type="EMBL" id="OAU95218.1"/>
    </source>
</evidence>
<keyword evidence="2" id="KW-1185">Reference proteome</keyword>
<accession>A0A198UFL1</accession>
<gene>
    <name evidence="1" type="ORF">AO384_1409</name>
</gene>
<evidence type="ECO:0000313" key="2">
    <source>
        <dbReference type="Proteomes" id="UP000078228"/>
    </source>
</evidence>
<name>A0A198UFL1_MORCA</name>
<sequence length="70" mass="8536">MIQKTPCANWLLASIRQKTRNRHTAHFRSSGCQFFSTHHLLQFDFIFDYYKIKKWLNYHIQKCKSDLLKC</sequence>